<reference evidence="3" key="1">
    <citation type="submission" date="2010-12" db="EMBL/GenBank/DDBJ databases">
        <title>Complete sequence of chromosome 2 of Asticcacaulis excentricus CB 48.</title>
        <authorList>
            <consortium name="US DOE Joint Genome Institute"/>
            <person name="Lucas S."/>
            <person name="Copeland A."/>
            <person name="Lapidus A."/>
            <person name="Cheng J.-F."/>
            <person name="Bruce D."/>
            <person name="Goodwin L."/>
            <person name="Pitluck S."/>
            <person name="Teshima H."/>
            <person name="Davenport K."/>
            <person name="Detter J.C."/>
            <person name="Han C."/>
            <person name="Tapia R."/>
            <person name="Land M."/>
            <person name="Hauser L."/>
            <person name="Jeffries C."/>
            <person name="Kyrpides N."/>
            <person name="Ivanova N."/>
            <person name="Ovchinnikova G."/>
            <person name="Brun Y.V."/>
            <person name="Woyke T."/>
        </authorList>
    </citation>
    <scope>NUCLEOTIDE SEQUENCE [LARGE SCALE GENOMIC DNA]</scope>
    <source>
        <strain evidence="3">ATCC 15261 / DSM 4724 / KCTC 12464 / NCIMB 9791 / VKM B-1370 / CB 48</strain>
    </source>
</reference>
<dbReference type="AlphaFoldDB" id="E8RUN1"/>
<name>E8RUN1_ASTEC</name>
<dbReference type="HOGENOM" id="CLU_2021961_0_0_5"/>
<evidence type="ECO:0000313" key="2">
    <source>
        <dbReference type="EMBL" id="ADU14081.1"/>
    </source>
</evidence>
<evidence type="ECO:0000256" key="1">
    <source>
        <dbReference type="SAM" id="MobiDB-lite"/>
    </source>
</evidence>
<dbReference type="KEGG" id="aex:Astex_2430"/>
<protein>
    <submittedName>
        <fullName evidence="2">Uncharacterized protein</fullName>
    </submittedName>
</protein>
<feature type="region of interest" description="Disordered" evidence="1">
    <location>
        <begin position="88"/>
        <end position="122"/>
    </location>
</feature>
<proteinExistence type="predicted"/>
<gene>
    <name evidence="2" type="ordered locus">Astex_2430</name>
</gene>
<accession>E8RUN1</accession>
<dbReference type="EMBL" id="CP002396">
    <property type="protein sequence ID" value="ADU14081.1"/>
    <property type="molecule type" value="Genomic_DNA"/>
</dbReference>
<feature type="compositionally biased region" description="Polar residues" evidence="1">
    <location>
        <begin position="90"/>
        <end position="104"/>
    </location>
</feature>
<organism evidence="2 3">
    <name type="scientific">Asticcacaulis excentricus (strain ATCC 15261 / DSM 4724 / KCTC 12464 / NCIMB 9791 / VKM B-1370 / CB 48)</name>
    <dbReference type="NCBI Taxonomy" id="573065"/>
    <lineage>
        <taxon>Bacteria</taxon>
        <taxon>Pseudomonadati</taxon>
        <taxon>Pseudomonadota</taxon>
        <taxon>Alphaproteobacteria</taxon>
        <taxon>Caulobacterales</taxon>
        <taxon>Caulobacteraceae</taxon>
        <taxon>Asticcacaulis</taxon>
    </lineage>
</organism>
<dbReference type="STRING" id="573065.Astex_2430"/>
<sequence length="122" mass="13749">MKNGNVAGLSPSSEAWRDTAAYRPYLSYDKRRWAWLWLQRKPGLQATASWAIGDHWATQGQGAHTLLRGDLNDLFAMGYLFMLSGRPTRHSTNGSSGPRISTPPSFRFRPNRYPALPSVRLT</sequence>
<keyword evidence="3" id="KW-1185">Reference proteome</keyword>
<dbReference type="Proteomes" id="UP000001492">
    <property type="component" value="Chromosome 2"/>
</dbReference>
<evidence type="ECO:0000313" key="3">
    <source>
        <dbReference type="Proteomes" id="UP000001492"/>
    </source>
</evidence>